<comment type="caution">
    <text evidence="5">The sequence shown here is derived from an EMBL/GenBank/DDBJ whole genome shotgun (WGS) entry which is preliminary data.</text>
</comment>
<keyword evidence="2" id="KW-1015">Disulfide bond</keyword>
<dbReference type="InterPro" id="IPR036179">
    <property type="entry name" value="Ig-like_dom_sf"/>
</dbReference>
<dbReference type="Pfam" id="PF07679">
    <property type="entry name" value="I-set"/>
    <property type="match status" value="1"/>
</dbReference>
<dbReference type="SMART" id="SM00409">
    <property type="entry name" value="IG"/>
    <property type="match status" value="1"/>
</dbReference>
<keyword evidence="6" id="KW-1185">Reference proteome</keyword>
<dbReference type="AlphaFoldDB" id="A0A2G5VIM8"/>
<evidence type="ECO:0000313" key="5">
    <source>
        <dbReference type="EMBL" id="PIC51446.1"/>
    </source>
</evidence>
<evidence type="ECO:0000259" key="3">
    <source>
        <dbReference type="PROSITE" id="PS50835"/>
    </source>
</evidence>
<dbReference type="GO" id="GO:0045214">
    <property type="term" value="P:sarcomere organization"/>
    <property type="evidence" value="ECO:0007669"/>
    <property type="project" value="TreeGrafter"/>
</dbReference>
<dbReference type="PANTHER" id="PTHR13817:SF49">
    <property type="entry name" value="MYOSIN-BINDING PROTEIN H"/>
    <property type="match status" value="1"/>
</dbReference>
<dbReference type="Proteomes" id="UP000230233">
    <property type="component" value="Chromosome I"/>
</dbReference>
<dbReference type="PANTHER" id="PTHR13817">
    <property type="entry name" value="TITIN"/>
    <property type="match status" value="1"/>
</dbReference>
<dbReference type="GO" id="GO:0031430">
    <property type="term" value="C:M band"/>
    <property type="evidence" value="ECO:0007669"/>
    <property type="project" value="TreeGrafter"/>
</dbReference>
<sequence length="314" mass="35369">MRCQIYRKTNNCQKQKAFLQLEAAANGRFIKISDDQVNLETDEKVQVLDVKNGYANVKKSDGTIGKCPNYFLTMSEIPGENFAEQIQYRREWQRRVDEADVKYGPSAFDVATSSTENFDVLLELSTCERPVVVEEMKDLEVVEGDDVEMTPIISSHTDYTVVWHGPAVDTKRAKIQTNNLDSRLLIKKVKKCDAGAYSVIAKNSFGVTSSVSFLTVVSVPDAPTEFIVKVTGDHEVRLKWKAENGLKYCIEYCANDGSSPENWQIASTNIEKAHVSLRNFARHSYSFRIFAYNQRVRSTPSSSISVVFDGNSNE</sequence>
<dbReference type="InterPro" id="IPR003599">
    <property type="entry name" value="Ig_sub"/>
</dbReference>
<dbReference type="InterPro" id="IPR013098">
    <property type="entry name" value="Ig_I-set"/>
</dbReference>
<dbReference type="PROSITE" id="PS50853">
    <property type="entry name" value="FN3"/>
    <property type="match status" value="1"/>
</dbReference>
<reference evidence="6" key="1">
    <citation type="submission" date="2017-10" db="EMBL/GenBank/DDBJ databases">
        <title>Rapid genome shrinkage in a self-fertile nematode reveals novel sperm competition proteins.</title>
        <authorList>
            <person name="Yin D."/>
            <person name="Schwarz E.M."/>
            <person name="Thomas C.G."/>
            <person name="Felde R.L."/>
            <person name="Korf I.F."/>
            <person name="Cutter A.D."/>
            <person name="Schartner C.M."/>
            <person name="Ralston E.J."/>
            <person name="Meyer B.J."/>
            <person name="Haag E.S."/>
        </authorList>
    </citation>
    <scope>NUCLEOTIDE SEQUENCE [LARGE SCALE GENOMIC DNA]</scope>
    <source>
        <strain evidence="6">JU1422</strain>
    </source>
</reference>
<dbReference type="EMBL" id="PDUG01000001">
    <property type="protein sequence ID" value="PIC51446.1"/>
    <property type="molecule type" value="Genomic_DNA"/>
</dbReference>
<dbReference type="InterPro" id="IPR003961">
    <property type="entry name" value="FN3_dom"/>
</dbReference>
<dbReference type="InterPro" id="IPR013783">
    <property type="entry name" value="Ig-like_fold"/>
</dbReference>
<keyword evidence="1" id="KW-0677">Repeat</keyword>
<dbReference type="SUPFAM" id="SSF48726">
    <property type="entry name" value="Immunoglobulin"/>
    <property type="match status" value="1"/>
</dbReference>
<dbReference type="CDD" id="cd00063">
    <property type="entry name" value="FN3"/>
    <property type="match status" value="1"/>
</dbReference>
<dbReference type="SMART" id="SM00060">
    <property type="entry name" value="FN3"/>
    <property type="match status" value="1"/>
</dbReference>
<dbReference type="SUPFAM" id="SSF49265">
    <property type="entry name" value="Fibronectin type III"/>
    <property type="match status" value="1"/>
</dbReference>
<evidence type="ECO:0000256" key="2">
    <source>
        <dbReference type="ARBA" id="ARBA00023157"/>
    </source>
</evidence>
<dbReference type="InterPro" id="IPR050964">
    <property type="entry name" value="Striated_Muscle_Regulatory"/>
</dbReference>
<feature type="domain" description="Ig-like" evidence="3">
    <location>
        <begin position="130"/>
        <end position="212"/>
    </location>
</feature>
<feature type="domain" description="Fibronectin type-III" evidence="4">
    <location>
        <begin position="222"/>
        <end position="311"/>
    </location>
</feature>
<name>A0A2G5VIM8_9PELO</name>
<gene>
    <name evidence="5" type="primary">Cnig_chr_I.g1957</name>
    <name evidence="5" type="ORF">B9Z55_001957</name>
</gene>
<dbReference type="STRING" id="1611254.A0A2G5VIM8"/>
<dbReference type="InterPro" id="IPR007110">
    <property type="entry name" value="Ig-like_dom"/>
</dbReference>
<dbReference type="InterPro" id="IPR036116">
    <property type="entry name" value="FN3_sf"/>
</dbReference>
<dbReference type="Gene3D" id="2.60.40.10">
    <property type="entry name" value="Immunoglobulins"/>
    <property type="match status" value="2"/>
</dbReference>
<protein>
    <recommendedName>
        <fullName evidence="7">Fibronectin type-III domain-containing protein</fullName>
    </recommendedName>
</protein>
<evidence type="ECO:0000256" key="1">
    <source>
        <dbReference type="ARBA" id="ARBA00022737"/>
    </source>
</evidence>
<dbReference type="OrthoDB" id="2570713at2759"/>
<dbReference type="PROSITE" id="PS50835">
    <property type="entry name" value="IG_LIKE"/>
    <property type="match status" value="1"/>
</dbReference>
<accession>A0A2G5VIM8</accession>
<evidence type="ECO:0000259" key="4">
    <source>
        <dbReference type="PROSITE" id="PS50853"/>
    </source>
</evidence>
<organism evidence="5 6">
    <name type="scientific">Caenorhabditis nigoni</name>
    <dbReference type="NCBI Taxonomy" id="1611254"/>
    <lineage>
        <taxon>Eukaryota</taxon>
        <taxon>Metazoa</taxon>
        <taxon>Ecdysozoa</taxon>
        <taxon>Nematoda</taxon>
        <taxon>Chromadorea</taxon>
        <taxon>Rhabditida</taxon>
        <taxon>Rhabditina</taxon>
        <taxon>Rhabditomorpha</taxon>
        <taxon>Rhabditoidea</taxon>
        <taxon>Rhabditidae</taxon>
        <taxon>Peloderinae</taxon>
        <taxon>Caenorhabditis</taxon>
    </lineage>
</organism>
<evidence type="ECO:0008006" key="7">
    <source>
        <dbReference type="Google" id="ProtNLM"/>
    </source>
</evidence>
<proteinExistence type="predicted"/>
<evidence type="ECO:0000313" key="6">
    <source>
        <dbReference type="Proteomes" id="UP000230233"/>
    </source>
</evidence>